<keyword evidence="2" id="KW-0732">Signal</keyword>
<keyword evidence="1" id="KW-0812">Transmembrane</keyword>
<dbReference type="Gene3D" id="2.60.40.740">
    <property type="match status" value="1"/>
</dbReference>
<keyword evidence="5" id="KW-1185">Reference proteome</keyword>
<dbReference type="SUPFAM" id="SSF53300">
    <property type="entry name" value="vWA-like"/>
    <property type="match status" value="1"/>
</dbReference>
<comment type="caution">
    <text evidence="4">The sequence shown here is derived from an EMBL/GenBank/DDBJ whole genome shotgun (WGS) entry which is preliminary data.</text>
</comment>
<proteinExistence type="predicted"/>
<evidence type="ECO:0000259" key="3">
    <source>
        <dbReference type="PROSITE" id="PS50234"/>
    </source>
</evidence>
<evidence type="ECO:0000256" key="1">
    <source>
        <dbReference type="SAM" id="Phobius"/>
    </source>
</evidence>
<dbReference type="InterPro" id="IPR036465">
    <property type="entry name" value="vWFA_dom_sf"/>
</dbReference>
<feature type="chain" id="PRO_5046812931" description="VWFA domain-containing protein" evidence="2">
    <location>
        <begin position="30"/>
        <end position="1025"/>
    </location>
</feature>
<gene>
    <name evidence="4" type="ORF">GCM10022381_39410</name>
</gene>
<evidence type="ECO:0000313" key="4">
    <source>
        <dbReference type="EMBL" id="GAA3893882.1"/>
    </source>
</evidence>
<organism evidence="4 5">
    <name type="scientific">Leifsonia kafniensis</name>
    <dbReference type="NCBI Taxonomy" id="475957"/>
    <lineage>
        <taxon>Bacteria</taxon>
        <taxon>Bacillati</taxon>
        <taxon>Actinomycetota</taxon>
        <taxon>Actinomycetes</taxon>
        <taxon>Micrococcales</taxon>
        <taxon>Microbacteriaceae</taxon>
        <taxon>Leifsonia</taxon>
    </lineage>
</organism>
<feature type="domain" description="VWFA" evidence="3">
    <location>
        <begin position="250"/>
        <end position="441"/>
    </location>
</feature>
<dbReference type="CDD" id="cd00198">
    <property type="entry name" value="vWFA"/>
    <property type="match status" value="1"/>
</dbReference>
<name>A0ABP7L7B3_9MICO</name>
<feature type="signal peptide" evidence="2">
    <location>
        <begin position="1"/>
        <end position="29"/>
    </location>
</feature>
<dbReference type="Proteomes" id="UP001501803">
    <property type="component" value="Unassembled WGS sequence"/>
</dbReference>
<dbReference type="Pfam" id="PF00092">
    <property type="entry name" value="VWA"/>
    <property type="match status" value="1"/>
</dbReference>
<dbReference type="Pfam" id="PF17802">
    <property type="entry name" value="SpaA"/>
    <property type="match status" value="1"/>
</dbReference>
<dbReference type="Gene3D" id="3.40.50.410">
    <property type="entry name" value="von Willebrand factor, type A domain"/>
    <property type="match status" value="1"/>
</dbReference>
<dbReference type="InterPro" id="IPR057687">
    <property type="entry name" value="DUF7927"/>
</dbReference>
<dbReference type="PROSITE" id="PS50234">
    <property type="entry name" value="VWFA"/>
    <property type="match status" value="1"/>
</dbReference>
<protein>
    <recommendedName>
        <fullName evidence="3">VWFA domain-containing protein</fullName>
    </recommendedName>
</protein>
<evidence type="ECO:0000313" key="5">
    <source>
        <dbReference type="Proteomes" id="UP001501803"/>
    </source>
</evidence>
<keyword evidence="1" id="KW-1133">Transmembrane helix</keyword>
<sequence length="1025" mass="104661">MISFATVIPLLAGALLAVAPLSAPDVAEAAVTVPTANQAVITVKVGGDRQSDGSVSGLAGVKLSLFAGTASTATVVISGGVIVTDTATQGSLDARYDPTWSWTTCLSDAAGDCNFVIPIRSGPISATGVPADSRFWVAQDAGDASPTGYYSNPQLRVGSFGAAPEGTWEYRFRTDTELRAGMTYTSQTPLPSGLVTAPNYQTWRDPDRGFMRNREGGNNEGYYGSNVTRTTGIWSQSRTNPDLPETCGLRVAMVVDTSGSLGITGIAEAKLTIGKFVDAFQGTPTTMSLFSFSTASPGAAATNAPTPLPVTTAAQGTAFKAQYATWAAGGGTNWDRGLFEAANSGYAYDLVVMLTDGNPTVMGNSPSAYASTYNKLQDVDAGIFSANQLKAKGTRIVAVGVGTAVTLASDVNLRAVSGTTKSSDYYNVLSFADAATALAGIATANCQGSIQVQKKIVPLGGTIAQATDAPAGWQFDATSLEAAKVTVNAPATATTTADSHGMVNFGLAYTSPATTGLVKVQETQQAGYALLPDSLGKNAVCVNAATGASVAVTNVTDAAKPGFSIDTVAKAQITCTIYNTPLKLTVEKISNPATGTAVAPGSTVTYTLKFTNTGSAPVPVDYTDSLNNVLDDATWQGAAVVTPAGGLTVVRATTPINKLTITGSVLAKSTVTVSYTVVVKSGTTGDAVLKNVLAPTTTTPPTDCVPTDPTVLCTTHPITGSYSMKKVSVPATGAIVSPGDVITYTVTATGKDAPVTGVIITDTLTDVLDDATFVSGAAKLTVGTGAATNVADPTGTPVILHTAPFTLAQGTTATLTYQVKVNADAWSRTLRNVVTGTSDGNVPPATCDPCTTTQTTPGKLLIEKIGESSTAVWVPMDGSAWAVFNDNAGQKGTLYTRTGVTAVVPSATGQFQLVGIPSGTYWLAETKAPAGFSLLAEPVQFTLAANGVVTLGPGAGGGVVTVADTDGDKIFLITVRDVPALMMPESGGSGTIPYLAGGILLLGLAGTLWYLNQRRRRRSSGDASS</sequence>
<dbReference type="SMART" id="SM00327">
    <property type="entry name" value="VWA"/>
    <property type="match status" value="1"/>
</dbReference>
<feature type="transmembrane region" description="Helical" evidence="1">
    <location>
        <begin position="992"/>
        <end position="1011"/>
    </location>
</feature>
<keyword evidence="1" id="KW-0472">Membrane</keyword>
<accession>A0ABP7L7B3</accession>
<dbReference type="Gene3D" id="2.60.40.10">
    <property type="entry name" value="Immunoglobulins"/>
    <property type="match status" value="1"/>
</dbReference>
<dbReference type="InterPro" id="IPR013783">
    <property type="entry name" value="Ig-like_fold"/>
</dbReference>
<dbReference type="InterPro" id="IPR041033">
    <property type="entry name" value="SpaA_PFL_dom_1"/>
</dbReference>
<evidence type="ECO:0000256" key="2">
    <source>
        <dbReference type="SAM" id="SignalP"/>
    </source>
</evidence>
<dbReference type="Pfam" id="PF25549">
    <property type="entry name" value="DUF7927"/>
    <property type="match status" value="2"/>
</dbReference>
<dbReference type="InterPro" id="IPR002035">
    <property type="entry name" value="VWF_A"/>
</dbReference>
<dbReference type="EMBL" id="BAABCN010000017">
    <property type="protein sequence ID" value="GAA3893882.1"/>
    <property type="molecule type" value="Genomic_DNA"/>
</dbReference>
<reference evidence="5" key="1">
    <citation type="journal article" date="2019" name="Int. J. Syst. Evol. Microbiol.">
        <title>The Global Catalogue of Microorganisms (GCM) 10K type strain sequencing project: providing services to taxonomists for standard genome sequencing and annotation.</title>
        <authorList>
            <consortium name="The Broad Institute Genomics Platform"/>
            <consortium name="The Broad Institute Genome Sequencing Center for Infectious Disease"/>
            <person name="Wu L."/>
            <person name="Ma J."/>
        </authorList>
    </citation>
    <scope>NUCLEOTIDE SEQUENCE [LARGE SCALE GENOMIC DNA]</scope>
    <source>
        <strain evidence="5">JCM 17021</strain>
    </source>
</reference>